<dbReference type="PANTHER" id="PTHR12483">
    <property type="entry name" value="SOLUTE CARRIER FAMILY 31 COPPER TRANSPORTERS"/>
    <property type="match status" value="1"/>
</dbReference>
<sequence>MDHSMHGHGHGDHGGMEGHAGHMGHSMDHQPLMGANPSTVIDAHASVGHDMNDMGHMDHMMSMSFHFGNNETVLFDFWKFTTTSGLIGSMLGIFIMAALYEGLKYYREYLFWRTYNALHYKSVQTPGDKSPVASDDNRVIQPSMLSGNHFLQTILHIIQIVVSYLLMLIFMTYNVWLCIAVVLGAATGYFLFGWKKSVIVDVTEHCH</sequence>
<evidence type="ECO:0000256" key="5">
    <source>
        <dbReference type="SAM" id="MobiDB-lite"/>
    </source>
</evidence>
<feature type="transmembrane region" description="Helical" evidence="4">
    <location>
        <begin position="150"/>
        <end position="167"/>
    </location>
</feature>
<keyword evidence="4" id="KW-0186">Copper</keyword>
<evidence type="ECO:0000256" key="1">
    <source>
        <dbReference type="ARBA" id="ARBA00022692"/>
    </source>
</evidence>
<evidence type="ECO:0000313" key="7">
    <source>
        <dbReference type="Proteomes" id="UP001152759"/>
    </source>
</evidence>
<feature type="region of interest" description="Disordered" evidence="5">
    <location>
        <begin position="1"/>
        <end position="21"/>
    </location>
</feature>
<accession>A0A9P0A6J9</accession>
<keyword evidence="3 4" id="KW-0472">Membrane</keyword>
<dbReference type="InterPro" id="IPR007274">
    <property type="entry name" value="Cop_transporter"/>
</dbReference>
<keyword evidence="4" id="KW-0406">Ion transport</keyword>
<comment type="similarity">
    <text evidence="4">Belongs to the copper transporter (Ctr) (TC 1.A.56) family. SLC31A subfamily.</text>
</comment>
<name>A0A9P0A6J9_BEMTA</name>
<dbReference type="Proteomes" id="UP001152759">
    <property type="component" value="Chromosome 2"/>
</dbReference>
<dbReference type="AlphaFoldDB" id="A0A9P0A6J9"/>
<dbReference type="Pfam" id="PF04145">
    <property type="entry name" value="Ctr"/>
    <property type="match status" value="1"/>
</dbReference>
<feature type="transmembrane region" description="Helical" evidence="4">
    <location>
        <begin position="77"/>
        <end position="100"/>
    </location>
</feature>
<evidence type="ECO:0000313" key="6">
    <source>
        <dbReference type="EMBL" id="CAH0385315.1"/>
    </source>
</evidence>
<keyword evidence="2 4" id="KW-1133">Transmembrane helix</keyword>
<dbReference type="OrthoDB" id="161814at2759"/>
<evidence type="ECO:0000256" key="3">
    <source>
        <dbReference type="ARBA" id="ARBA00023136"/>
    </source>
</evidence>
<dbReference type="EMBL" id="OU963863">
    <property type="protein sequence ID" value="CAH0385315.1"/>
    <property type="molecule type" value="Genomic_DNA"/>
</dbReference>
<evidence type="ECO:0000256" key="4">
    <source>
        <dbReference type="RuleBase" id="RU367022"/>
    </source>
</evidence>
<dbReference type="KEGG" id="btab:109034210"/>
<dbReference type="GO" id="GO:0016020">
    <property type="term" value="C:membrane"/>
    <property type="evidence" value="ECO:0007669"/>
    <property type="project" value="UniProtKB-SubCell"/>
</dbReference>
<feature type="transmembrane region" description="Helical" evidence="4">
    <location>
        <begin position="173"/>
        <end position="192"/>
    </location>
</feature>
<proteinExistence type="inferred from homology"/>
<dbReference type="GO" id="GO:0005375">
    <property type="term" value="F:copper ion transmembrane transporter activity"/>
    <property type="evidence" value="ECO:0007669"/>
    <property type="project" value="UniProtKB-UniRule"/>
</dbReference>
<keyword evidence="4" id="KW-0187">Copper transport</keyword>
<keyword evidence="7" id="KW-1185">Reference proteome</keyword>
<dbReference type="PANTHER" id="PTHR12483:SF115">
    <property type="entry name" value="COPPER TRANSPORT PROTEIN"/>
    <property type="match status" value="1"/>
</dbReference>
<gene>
    <name evidence="6" type="ORF">BEMITA_LOCUS4554</name>
</gene>
<organism evidence="6 7">
    <name type="scientific">Bemisia tabaci</name>
    <name type="common">Sweetpotato whitefly</name>
    <name type="synonym">Aleurodes tabaci</name>
    <dbReference type="NCBI Taxonomy" id="7038"/>
    <lineage>
        <taxon>Eukaryota</taxon>
        <taxon>Metazoa</taxon>
        <taxon>Ecdysozoa</taxon>
        <taxon>Arthropoda</taxon>
        <taxon>Hexapoda</taxon>
        <taxon>Insecta</taxon>
        <taxon>Pterygota</taxon>
        <taxon>Neoptera</taxon>
        <taxon>Paraneoptera</taxon>
        <taxon>Hemiptera</taxon>
        <taxon>Sternorrhyncha</taxon>
        <taxon>Aleyrodoidea</taxon>
        <taxon>Aleyrodidae</taxon>
        <taxon>Aleyrodinae</taxon>
        <taxon>Bemisia</taxon>
    </lineage>
</organism>
<reference evidence="6" key="1">
    <citation type="submission" date="2021-12" db="EMBL/GenBank/DDBJ databases">
        <authorList>
            <person name="King R."/>
        </authorList>
    </citation>
    <scope>NUCLEOTIDE SEQUENCE</scope>
</reference>
<keyword evidence="4" id="KW-0813">Transport</keyword>
<comment type="subcellular location">
    <subcellularLocation>
        <location evidence="4">Membrane</location>
        <topology evidence="4">Multi-pass membrane protein</topology>
    </subcellularLocation>
</comment>
<evidence type="ECO:0000256" key="2">
    <source>
        <dbReference type="ARBA" id="ARBA00022989"/>
    </source>
</evidence>
<keyword evidence="1 4" id="KW-0812">Transmembrane</keyword>
<protein>
    <recommendedName>
        <fullName evidence="4">Copper transport protein</fullName>
    </recommendedName>
</protein>